<evidence type="ECO:0000313" key="1">
    <source>
        <dbReference type="EMBL" id="CAG8740798.1"/>
    </source>
</evidence>
<comment type="caution">
    <text evidence="1">The sequence shown here is derived from an EMBL/GenBank/DDBJ whole genome shotgun (WGS) entry which is preliminary data.</text>
</comment>
<gene>
    <name evidence="1" type="ORF">FMOSSE_LOCUS16138</name>
</gene>
<dbReference type="EMBL" id="CAJVPP010020594">
    <property type="protein sequence ID" value="CAG8740798.1"/>
    <property type="molecule type" value="Genomic_DNA"/>
</dbReference>
<protein>
    <submittedName>
        <fullName evidence="1">16307_t:CDS:1</fullName>
    </submittedName>
</protein>
<sequence>NDGTLSKQKKYLKQISSKNKLIIVKDSPFKEDLSSDSKISSDDEIM</sequence>
<keyword evidence="2" id="KW-1185">Reference proteome</keyword>
<proteinExistence type="predicted"/>
<name>A0A9N9IL00_FUNMO</name>
<evidence type="ECO:0000313" key="2">
    <source>
        <dbReference type="Proteomes" id="UP000789375"/>
    </source>
</evidence>
<dbReference type="Proteomes" id="UP000789375">
    <property type="component" value="Unassembled WGS sequence"/>
</dbReference>
<accession>A0A9N9IL00</accession>
<feature type="non-terminal residue" evidence="1">
    <location>
        <position position="1"/>
    </location>
</feature>
<organism evidence="1 2">
    <name type="scientific">Funneliformis mosseae</name>
    <name type="common">Endomycorrhizal fungus</name>
    <name type="synonym">Glomus mosseae</name>
    <dbReference type="NCBI Taxonomy" id="27381"/>
    <lineage>
        <taxon>Eukaryota</taxon>
        <taxon>Fungi</taxon>
        <taxon>Fungi incertae sedis</taxon>
        <taxon>Mucoromycota</taxon>
        <taxon>Glomeromycotina</taxon>
        <taxon>Glomeromycetes</taxon>
        <taxon>Glomerales</taxon>
        <taxon>Glomeraceae</taxon>
        <taxon>Funneliformis</taxon>
    </lineage>
</organism>
<reference evidence="1" key="1">
    <citation type="submission" date="2021-06" db="EMBL/GenBank/DDBJ databases">
        <authorList>
            <person name="Kallberg Y."/>
            <person name="Tangrot J."/>
            <person name="Rosling A."/>
        </authorList>
    </citation>
    <scope>NUCLEOTIDE SEQUENCE</scope>
    <source>
        <strain evidence="1">87-6 pot B 2015</strain>
    </source>
</reference>
<dbReference type="AlphaFoldDB" id="A0A9N9IL00"/>